<name>X1G213_9ZZZZ</name>
<proteinExistence type="predicted"/>
<keyword evidence="1" id="KW-1133">Transmembrane helix</keyword>
<organism evidence="2">
    <name type="scientific">marine sediment metagenome</name>
    <dbReference type="NCBI Taxonomy" id="412755"/>
    <lineage>
        <taxon>unclassified sequences</taxon>
        <taxon>metagenomes</taxon>
        <taxon>ecological metagenomes</taxon>
    </lineage>
</organism>
<evidence type="ECO:0000313" key="2">
    <source>
        <dbReference type="EMBL" id="GAH27053.1"/>
    </source>
</evidence>
<keyword evidence="1" id="KW-0472">Membrane</keyword>
<comment type="caution">
    <text evidence="2">The sequence shown here is derived from an EMBL/GenBank/DDBJ whole genome shotgun (WGS) entry which is preliminary data.</text>
</comment>
<dbReference type="EMBL" id="BART01041567">
    <property type="protein sequence ID" value="GAH27053.1"/>
    <property type="molecule type" value="Genomic_DNA"/>
</dbReference>
<gene>
    <name evidence="2" type="ORF">S01H4_66794</name>
</gene>
<protein>
    <submittedName>
        <fullName evidence="2">Uncharacterized protein</fullName>
    </submittedName>
</protein>
<accession>X1G213</accession>
<reference evidence="2" key="1">
    <citation type="journal article" date="2014" name="Front. Microbiol.">
        <title>High frequency of phylogenetically diverse reductive dehalogenase-homologous genes in deep subseafloor sedimentary metagenomes.</title>
        <authorList>
            <person name="Kawai M."/>
            <person name="Futagami T."/>
            <person name="Toyoda A."/>
            <person name="Takaki Y."/>
            <person name="Nishi S."/>
            <person name="Hori S."/>
            <person name="Arai W."/>
            <person name="Tsubouchi T."/>
            <person name="Morono Y."/>
            <person name="Uchiyama I."/>
            <person name="Ito T."/>
            <person name="Fujiyama A."/>
            <person name="Inagaki F."/>
            <person name="Takami H."/>
        </authorList>
    </citation>
    <scope>NUCLEOTIDE SEQUENCE</scope>
    <source>
        <strain evidence="2">Expedition CK06-06</strain>
    </source>
</reference>
<evidence type="ECO:0000256" key="1">
    <source>
        <dbReference type="SAM" id="Phobius"/>
    </source>
</evidence>
<sequence>PNMEYFMIIEIIITITVILGVIFLFIRFGG</sequence>
<feature type="transmembrane region" description="Helical" evidence="1">
    <location>
        <begin position="6"/>
        <end position="26"/>
    </location>
</feature>
<feature type="non-terminal residue" evidence="2">
    <location>
        <position position="1"/>
    </location>
</feature>
<dbReference type="AlphaFoldDB" id="X1G213"/>
<keyword evidence="1" id="KW-0812">Transmembrane</keyword>